<accession>A0A5B9W9L6</accession>
<evidence type="ECO:0000256" key="1">
    <source>
        <dbReference type="SAM" id="MobiDB-lite"/>
    </source>
</evidence>
<dbReference type="AlphaFoldDB" id="A0A5B9W9L6"/>
<evidence type="ECO:0000313" key="2">
    <source>
        <dbReference type="EMBL" id="QEH36785.1"/>
    </source>
</evidence>
<name>A0A5B9W9L6_9BACT</name>
<proteinExistence type="predicted"/>
<feature type="compositionally biased region" description="Basic and acidic residues" evidence="1">
    <location>
        <begin position="192"/>
        <end position="216"/>
    </location>
</feature>
<protein>
    <submittedName>
        <fullName evidence="2">Uncharacterized protein</fullName>
    </submittedName>
</protein>
<sequence>MRRTNVLLVVAGLMVGMAVAAHWPLRAQPDAGAGARPSSKPSGSLQDALLKPYDFRFSRPTSLTEVAARLSQDLGGPVVLDLAALDRLEVKPGDSVQLDLRGVRLKTGLKLLLDQAGLSFRVVPEDNLMILTDKEGAEDPIDRVNQEVRELHRDIHEVQDTLDEVLDSLGGTSEEGARVRKPTIIEEMPAEPDAKPKEEMPVPKAREAEPDLEAKPKAPKVPAGRPRRRA</sequence>
<gene>
    <name evidence="2" type="ORF">OJF2_53700</name>
</gene>
<reference evidence="2 3" key="1">
    <citation type="submission" date="2019-08" db="EMBL/GenBank/DDBJ databases">
        <title>Deep-cultivation of Planctomycetes and their phenomic and genomic characterization uncovers novel biology.</title>
        <authorList>
            <person name="Wiegand S."/>
            <person name="Jogler M."/>
            <person name="Boedeker C."/>
            <person name="Pinto D."/>
            <person name="Vollmers J."/>
            <person name="Rivas-Marin E."/>
            <person name="Kohn T."/>
            <person name="Peeters S.H."/>
            <person name="Heuer A."/>
            <person name="Rast P."/>
            <person name="Oberbeckmann S."/>
            <person name="Bunk B."/>
            <person name="Jeske O."/>
            <person name="Meyerdierks A."/>
            <person name="Storesund J.E."/>
            <person name="Kallscheuer N."/>
            <person name="Luecker S."/>
            <person name="Lage O.M."/>
            <person name="Pohl T."/>
            <person name="Merkel B.J."/>
            <person name="Hornburger P."/>
            <person name="Mueller R.-W."/>
            <person name="Bruemmer F."/>
            <person name="Labrenz M."/>
            <person name="Spormann A.M."/>
            <person name="Op den Camp H."/>
            <person name="Overmann J."/>
            <person name="Amann R."/>
            <person name="Jetten M.S.M."/>
            <person name="Mascher T."/>
            <person name="Medema M.H."/>
            <person name="Devos D.P."/>
            <person name="Kaster A.-K."/>
            <person name="Ovreas L."/>
            <person name="Rohde M."/>
            <person name="Galperin M.Y."/>
            <person name="Jogler C."/>
        </authorList>
    </citation>
    <scope>NUCLEOTIDE SEQUENCE [LARGE SCALE GENOMIC DNA]</scope>
    <source>
        <strain evidence="2 3">OJF2</strain>
    </source>
</reference>
<feature type="region of interest" description="Disordered" evidence="1">
    <location>
        <begin position="171"/>
        <end position="230"/>
    </location>
</feature>
<dbReference type="KEGG" id="agv:OJF2_53700"/>
<organism evidence="2 3">
    <name type="scientific">Aquisphaera giovannonii</name>
    <dbReference type="NCBI Taxonomy" id="406548"/>
    <lineage>
        <taxon>Bacteria</taxon>
        <taxon>Pseudomonadati</taxon>
        <taxon>Planctomycetota</taxon>
        <taxon>Planctomycetia</taxon>
        <taxon>Isosphaerales</taxon>
        <taxon>Isosphaeraceae</taxon>
        <taxon>Aquisphaera</taxon>
    </lineage>
</organism>
<dbReference type="OrthoDB" id="282278at2"/>
<dbReference type="Proteomes" id="UP000324233">
    <property type="component" value="Chromosome"/>
</dbReference>
<keyword evidence="3" id="KW-1185">Reference proteome</keyword>
<evidence type="ECO:0000313" key="3">
    <source>
        <dbReference type="Proteomes" id="UP000324233"/>
    </source>
</evidence>
<dbReference type="RefSeq" id="WP_148596429.1">
    <property type="nucleotide sequence ID" value="NZ_CP042997.1"/>
</dbReference>
<dbReference type="EMBL" id="CP042997">
    <property type="protein sequence ID" value="QEH36785.1"/>
    <property type="molecule type" value="Genomic_DNA"/>
</dbReference>